<evidence type="ECO:0000313" key="9">
    <source>
        <dbReference type="Proteomes" id="UP000623509"/>
    </source>
</evidence>
<dbReference type="PANTHER" id="PTHR30537">
    <property type="entry name" value="HTH-TYPE TRANSCRIPTIONAL REGULATOR"/>
    <property type="match status" value="1"/>
</dbReference>
<dbReference type="Proteomes" id="UP000623509">
    <property type="component" value="Unassembled WGS sequence"/>
</dbReference>
<keyword evidence="9" id="KW-1185">Reference proteome</keyword>
<evidence type="ECO:0000256" key="4">
    <source>
        <dbReference type="ARBA" id="ARBA00023163"/>
    </source>
</evidence>
<dbReference type="NCBIfam" id="NF008352">
    <property type="entry name" value="PRK11139.1"/>
    <property type="match status" value="1"/>
</dbReference>
<dbReference type="GO" id="GO:0043565">
    <property type="term" value="F:sequence-specific DNA binding"/>
    <property type="evidence" value="ECO:0007669"/>
    <property type="project" value="TreeGrafter"/>
</dbReference>
<evidence type="ECO:0000256" key="2">
    <source>
        <dbReference type="ARBA" id="ARBA00023015"/>
    </source>
</evidence>
<reference evidence="6 9" key="1">
    <citation type="submission" date="2016-08" db="EMBL/GenBank/DDBJ databases">
        <title>Candidatus Dactylopiibacterium carminicum genome sequence.</title>
        <authorList>
            <person name="Ramirez-Puebla S.T."/>
            <person name="Ormeno-Orrillo E."/>
            <person name="Vera-Ponce De Leon A."/>
            <person name="Luis L."/>
            <person name="Sanchez-Flores A."/>
            <person name="Monica R."/>
            <person name="Martinez-Romero E."/>
        </authorList>
    </citation>
    <scope>NUCLEOTIDE SEQUENCE [LARGE SCALE GENOMIC DNA]</scope>
    <source>
        <strain evidence="6">END1</strain>
    </source>
</reference>
<dbReference type="OrthoDB" id="9178397at2"/>
<dbReference type="InterPro" id="IPR058163">
    <property type="entry name" value="LysR-type_TF_proteobact-type"/>
</dbReference>
<dbReference type="GO" id="GO:0006351">
    <property type="term" value="P:DNA-templated transcription"/>
    <property type="evidence" value="ECO:0007669"/>
    <property type="project" value="TreeGrafter"/>
</dbReference>
<proteinExistence type="inferred from homology"/>
<evidence type="ECO:0000259" key="5">
    <source>
        <dbReference type="PROSITE" id="PS50931"/>
    </source>
</evidence>
<feature type="domain" description="HTH lysR-type" evidence="5">
    <location>
        <begin position="8"/>
        <end position="65"/>
    </location>
</feature>
<dbReference type="Pfam" id="PF03466">
    <property type="entry name" value="LysR_substrate"/>
    <property type="match status" value="1"/>
</dbReference>
<keyword evidence="3" id="KW-0238">DNA-binding</keyword>
<dbReference type="Pfam" id="PF00126">
    <property type="entry name" value="HTH_1"/>
    <property type="match status" value="1"/>
</dbReference>
<reference evidence="7 8" key="2">
    <citation type="submission" date="2017-07" db="EMBL/GenBank/DDBJ databases">
        <title>Candidatus Dactylopiibacterium carminicum, a nitrogen-fixing symbiont of the cochineal insect Dactylopius coccus and Dactylopius opuntiae (Hemiptera: Coccoidea: Dactylopiidae).</title>
        <authorList>
            <person name="Vera A."/>
        </authorList>
    </citation>
    <scope>NUCLEOTIDE SEQUENCE [LARGE SCALE GENOMIC DNA]</scope>
    <source>
        <strain evidence="7 8">NFDCM</strain>
    </source>
</reference>
<name>A0A272EYA1_9RHOO</name>
<dbReference type="SUPFAM" id="SSF46785">
    <property type="entry name" value="Winged helix' DNA-binding domain"/>
    <property type="match status" value="1"/>
</dbReference>
<dbReference type="PRINTS" id="PR00039">
    <property type="entry name" value="HTHLYSR"/>
</dbReference>
<organism evidence="7 8">
    <name type="scientific">Candidatus Dactylopiibacterium carminicum</name>
    <dbReference type="NCBI Taxonomy" id="857335"/>
    <lineage>
        <taxon>Bacteria</taxon>
        <taxon>Pseudomonadati</taxon>
        <taxon>Pseudomonadota</taxon>
        <taxon>Betaproteobacteria</taxon>
        <taxon>Rhodocyclales</taxon>
        <taxon>Rhodocyclaceae</taxon>
        <taxon>Candidatus Dactylopiibacterium</taxon>
    </lineage>
</organism>
<comment type="caution">
    <text evidence="7">The sequence shown here is derived from an EMBL/GenBank/DDBJ whole genome shotgun (WGS) entry which is preliminary data.</text>
</comment>
<comment type="similarity">
    <text evidence="1">Belongs to the LysR transcriptional regulatory family.</text>
</comment>
<sequence length="314" mass="34722">METPVRLPPLSMLKVFEAAARQGGFSLAAKELQVTHSAVSHQIRALEDLLGFALFHRSGRGVQLTPAGLELATKLNDVLCDLGRTLTRLSQRTNPRRLTVTTMPSFAARWLAPRVGEFIEQEPGIELNILTTSEVLDFARDGVDVAIRFGFGEYPGQRADLLMRDEMLVVAAPGLLQGHPPIVPEALRDWSLLRSDGEFWRAWFERAGLDWPEPRGGLFFNDSALVLQAAIDGRGIALTRRSLCQQELDNGRLIQVFTETLPNARAYWYVTPGGVQESALAARFRAWVFAQAAACPPVADGIPVDDRALERCIH</sequence>
<dbReference type="GO" id="GO:0003700">
    <property type="term" value="F:DNA-binding transcription factor activity"/>
    <property type="evidence" value="ECO:0007669"/>
    <property type="project" value="InterPro"/>
</dbReference>
<dbReference type="InterPro" id="IPR036390">
    <property type="entry name" value="WH_DNA-bd_sf"/>
</dbReference>
<keyword evidence="4" id="KW-0804">Transcription</keyword>
<evidence type="ECO:0000256" key="3">
    <source>
        <dbReference type="ARBA" id="ARBA00023125"/>
    </source>
</evidence>
<dbReference type="FunFam" id="1.10.10.10:FF:000038">
    <property type="entry name" value="Glycine cleavage system transcriptional activator"/>
    <property type="match status" value="1"/>
</dbReference>
<dbReference type="SUPFAM" id="SSF53850">
    <property type="entry name" value="Periplasmic binding protein-like II"/>
    <property type="match status" value="1"/>
</dbReference>
<dbReference type="InterPro" id="IPR000847">
    <property type="entry name" value="LysR_HTH_N"/>
</dbReference>
<dbReference type="Proteomes" id="UP000216107">
    <property type="component" value="Unassembled WGS sequence"/>
</dbReference>
<accession>A0A272EYA1</accession>
<dbReference type="Gene3D" id="1.10.10.10">
    <property type="entry name" value="Winged helix-like DNA-binding domain superfamily/Winged helix DNA-binding domain"/>
    <property type="match status" value="1"/>
</dbReference>
<keyword evidence="2" id="KW-0805">Transcription regulation</keyword>
<dbReference type="CDD" id="cd08432">
    <property type="entry name" value="PBP2_GcdR_TrpI_HvrB_AmpR_like"/>
    <property type="match status" value="1"/>
</dbReference>
<dbReference type="EMBL" id="NMRN01000002">
    <property type="protein sequence ID" value="PAS95081.1"/>
    <property type="molecule type" value="Genomic_DNA"/>
</dbReference>
<protein>
    <submittedName>
        <fullName evidence="6">Transcriptional regulator GcvA</fullName>
    </submittedName>
    <submittedName>
        <fullName evidence="7">XRE family transcriptional regulator</fullName>
    </submittedName>
</protein>
<evidence type="ECO:0000313" key="8">
    <source>
        <dbReference type="Proteomes" id="UP000216107"/>
    </source>
</evidence>
<dbReference type="InterPro" id="IPR005119">
    <property type="entry name" value="LysR_subst-bd"/>
</dbReference>
<dbReference type="PANTHER" id="PTHR30537:SF79">
    <property type="entry name" value="TRANSCRIPTIONAL REGULATOR-RELATED"/>
    <property type="match status" value="1"/>
</dbReference>
<dbReference type="EMBL" id="MDUX01000005">
    <property type="protein sequence ID" value="KAF7600460.1"/>
    <property type="molecule type" value="Genomic_DNA"/>
</dbReference>
<dbReference type="RefSeq" id="WP_095523374.1">
    <property type="nucleotide sequence ID" value="NZ_MDUX01000005.1"/>
</dbReference>
<dbReference type="InterPro" id="IPR036388">
    <property type="entry name" value="WH-like_DNA-bd_sf"/>
</dbReference>
<dbReference type="AlphaFoldDB" id="A0A272EYA1"/>
<gene>
    <name evidence="6" type="ORF">BGI27_02640</name>
    <name evidence="7" type="ORF">CGU29_01120</name>
</gene>
<dbReference type="Gene3D" id="3.40.190.10">
    <property type="entry name" value="Periplasmic binding protein-like II"/>
    <property type="match status" value="2"/>
</dbReference>
<dbReference type="PROSITE" id="PS50931">
    <property type="entry name" value="HTH_LYSR"/>
    <property type="match status" value="1"/>
</dbReference>
<evidence type="ECO:0000313" key="6">
    <source>
        <dbReference type="EMBL" id="KAF7600460.1"/>
    </source>
</evidence>
<evidence type="ECO:0000256" key="1">
    <source>
        <dbReference type="ARBA" id="ARBA00009437"/>
    </source>
</evidence>
<evidence type="ECO:0000313" key="7">
    <source>
        <dbReference type="EMBL" id="PAS95081.1"/>
    </source>
</evidence>